<dbReference type="RefSeq" id="WP_354599317.1">
    <property type="nucleotide sequence ID" value="NZ_JBEWZI010000001.1"/>
</dbReference>
<evidence type="ECO:0000256" key="1">
    <source>
        <dbReference type="SAM" id="SignalP"/>
    </source>
</evidence>
<reference evidence="2 3" key="1">
    <citation type="submission" date="2024-07" db="EMBL/GenBank/DDBJ databases">
        <title>Uliginosibacterium flavum JJ3220;KACC:17644.</title>
        <authorList>
            <person name="Kim M.K."/>
        </authorList>
    </citation>
    <scope>NUCLEOTIDE SEQUENCE [LARGE SCALE GENOMIC DNA]</scope>
    <source>
        <strain evidence="2 3">KACC:17644</strain>
    </source>
</reference>
<evidence type="ECO:0000313" key="2">
    <source>
        <dbReference type="EMBL" id="MET7012859.1"/>
    </source>
</evidence>
<accession>A0ABV2TG11</accession>
<gene>
    <name evidence="2" type="ORF">ABXR19_01575</name>
</gene>
<comment type="caution">
    <text evidence="2">The sequence shown here is derived from an EMBL/GenBank/DDBJ whole genome shotgun (WGS) entry which is preliminary data.</text>
</comment>
<keyword evidence="3" id="KW-1185">Reference proteome</keyword>
<evidence type="ECO:0000313" key="3">
    <source>
        <dbReference type="Proteomes" id="UP001549691"/>
    </source>
</evidence>
<organism evidence="2 3">
    <name type="scientific">Uliginosibacterium flavum</name>
    <dbReference type="NCBI Taxonomy" id="1396831"/>
    <lineage>
        <taxon>Bacteria</taxon>
        <taxon>Pseudomonadati</taxon>
        <taxon>Pseudomonadota</taxon>
        <taxon>Betaproteobacteria</taxon>
        <taxon>Rhodocyclales</taxon>
        <taxon>Zoogloeaceae</taxon>
        <taxon>Uliginosibacterium</taxon>
    </lineage>
</organism>
<keyword evidence="1" id="KW-0732">Signal</keyword>
<dbReference type="Pfam" id="PF09694">
    <property type="entry name" value="Gcw_chp"/>
    <property type="match status" value="1"/>
</dbReference>
<feature type="chain" id="PRO_5046986771" evidence="1">
    <location>
        <begin position="27"/>
        <end position="287"/>
    </location>
</feature>
<dbReference type="InterPro" id="IPR010239">
    <property type="entry name" value="CHP02001"/>
</dbReference>
<dbReference type="Proteomes" id="UP001549691">
    <property type="component" value="Unassembled WGS sequence"/>
</dbReference>
<feature type="signal peptide" evidence="1">
    <location>
        <begin position="1"/>
        <end position="26"/>
    </location>
</feature>
<protein>
    <submittedName>
        <fullName evidence="2">TorF family putative porin</fullName>
    </submittedName>
</protein>
<name>A0ABV2TG11_9RHOO</name>
<dbReference type="EMBL" id="JBEWZI010000001">
    <property type="protein sequence ID" value="MET7012859.1"/>
    <property type="molecule type" value="Genomic_DNA"/>
</dbReference>
<proteinExistence type="predicted"/>
<dbReference type="NCBIfam" id="TIGR02001">
    <property type="entry name" value="gcw_chp"/>
    <property type="match status" value="1"/>
</dbReference>
<sequence>MISFAKRSLPAALAVLSLGLALPAHAEEAAPTAPAPAWTFPSSVGLVSDYIFRGQSQTWGKPAVQLSLEADHASGLYGGFFTSNVSEHWLPGASAETDLYAGYRNKIADTVGYDVGVIYYAYPGANWKDSAFSGYNDSNSLNTAEAYVSLSYNWISFKTGRTLTEYFGWSTNNSPTGGGFAGDADAGVTGSTRGSYFYELNASYDVAEGWNLNGQLGHQVIANATGLDITYYKAGVTKSLPQGWSVGLAYYGSNEPDAYKGFLSLANTTSSSNIAKDKTVLSLSKTF</sequence>